<proteinExistence type="predicted"/>
<organism evidence="2 3">
    <name type="scientific">Scylla paramamosain</name>
    <name type="common">Mud crab</name>
    <dbReference type="NCBI Taxonomy" id="85552"/>
    <lineage>
        <taxon>Eukaryota</taxon>
        <taxon>Metazoa</taxon>
        <taxon>Ecdysozoa</taxon>
        <taxon>Arthropoda</taxon>
        <taxon>Crustacea</taxon>
        <taxon>Multicrustacea</taxon>
        <taxon>Malacostraca</taxon>
        <taxon>Eumalacostraca</taxon>
        <taxon>Eucarida</taxon>
        <taxon>Decapoda</taxon>
        <taxon>Pleocyemata</taxon>
        <taxon>Brachyura</taxon>
        <taxon>Eubrachyura</taxon>
        <taxon>Portunoidea</taxon>
        <taxon>Portunidae</taxon>
        <taxon>Portuninae</taxon>
        <taxon>Scylla</taxon>
    </lineage>
</organism>
<accession>A0AAW0UC04</accession>
<keyword evidence="1" id="KW-0732">Signal</keyword>
<dbReference type="AlphaFoldDB" id="A0AAW0UC04"/>
<feature type="signal peptide" evidence="1">
    <location>
        <begin position="1"/>
        <end position="19"/>
    </location>
</feature>
<evidence type="ECO:0000256" key="1">
    <source>
        <dbReference type="SAM" id="SignalP"/>
    </source>
</evidence>
<protein>
    <recommendedName>
        <fullName evidence="4">Secreted protein</fullName>
    </recommendedName>
</protein>
<name>A0AAW0UC04_SCYPA</name>
<feature type="chain" id="PRO_5043396274" description="Secreted protein" evidence="1">
    <location>
        <begin position="20"/>
        <end position="79"/>
    </location>
</feature>
<evidence type="ECO:0000313" key="2">
    <source>
        <dbReference type="EMBL" id="KAK8397134.1"/>
    </source>
</evidence>
<evidence type="ECO:0008006" key="4">
    <source>
        <dbReference type="Google" id="ProtNLM"/>
    </source>
</evidence>
<keyword evidence="3" id="KW-1185">Reference proteome</keyword>
<sequence>MKATVVGMWAIAVVRPAISWCPSTLSLSARQYTTQHPAGTSQQPAAWALLPTALGAANVHQHDTGRRLAAFRGDHETLT</sequence>
<reference evidence="2 3" key="1">
    <citation type="submission" date="2023-03" db="EMBL/GenBank/DDBJ databases">
        <title>High-quality genome of Scylla paramamosain provides insights in environmental adaptation.</title>
        <authorList>
            <person name="Zhang L."/>
        </authorList>
    </citation>
    <scope>NUCLEOTIDE SEQUENCE [LARGE SCALE GENOMIC DNA]</scope>
    <source>
        <strain evidence="2">LZ_2023a</strain>
        <tissue evidence="2">Muscle</tissue>
    </source>
</reference>
<gene>
    <name evidence="2" type="ORF">O3P69_004669</name>
</gene>
<evidence type="ECO:0000313" key="3">
    <source>
        <dbReference type="Proteomes" id="UP001487740"/>
    </source>
</evidence>
<dbReference type="EMBL" id="JARAKH010000014">
    <property type="protein sequence ID" value="KAK8397134.1"/>
    <property type="molecule type" value="Genomic_DNA"/>
</dbReference>
<comment type="caution">
    <text evidence="2">The sequence shown here is derived from an EMBL/GenBank/DDBJ whole genome shotgun (WGS) entry which is preliminary data.</text>
</comment>
<dbReference type="Proteomes" id="UP001487740">
    <property type="component" value="Unassembled WGS sequence"/>
</dbReference>